<keyword evidence="2" id="KW-0378">Hydrolase</keyword>
<dbReference type="InterPro" id="IPR001466">
    <property type="entry name" value="Beta-lactam-related"/>
</dbReference>
<dbReference type="InterPro" id="IPR012338">
    <property type="entry name" value="Beta-lactam/transpept-like"/>
</dbReference>
<protein>
    <submittedName>
        <fullName evidence="2">Class A beta-lactamase-related serine hydrolase</fullName>
    </submittedName>
</protein>
<sequence length="485" mass="55301">MIRSTFTVFFLTVLSTTSYGQLSGKFIEQKTDSLFAGYTTGTPGVAVAVVHEGKMVFKKGYGSANLEYDIPVTPETVFLVGSVSKQFTAFSIYLLEHQGKLSLNDDVRKYIPELSKFAKPVTIKHLCYHTSGLKEQLALLGFSGWRMDEYISNEQILSIVSRQTDLNFEPGSKFKYSNTNYTLLAEIVERVSGESFSSFTKKNIFEPLGMDNSQFYDDNERLIKGRAYSYDHEDSTYKKEKLNNVYVGSTGLYTTVEDLSKWSDNFYDPKVGDELLIRKFNQLATLDDGSPALLVEEPKVQHAKGQFFRNYRGIDTYIHTGGDAAFKAFFGRFPDERLTVIVLSNDIRFVPYSNGIKIAEFCLEDKMHPEQKEEDVPVNVDNAEYESDKSQLFRYSGSFYSEELLTRYTLRVKEGNLVMSHVRLNDMKLEQKGKSTFSGVNYYPFTVDFIEDDHGNVSGLNIIDFRGEIISFEKCYEYSQACVEK</sequence>
<feature type="domain" description="Beta-lactamase-related" evidence="1">
    <location>
        <begin position="33"/>
        <end position="346"/>
    </location>
</feature>
<proteinExistence type="predicted"/>
<dbReference type="PANTHER" id="PTHR46825">
    <property type="entry name" value="D-ALANYL-D-ALANINE-CARBOXYPEPTIDASE/ENDOPEPTIDASE AMPH"/>
    <property type="match status" value="1"/>
</dbReference>
<evidence type="ECO:0000259" key="1">
    <source>
        <dbReference type="Pfam" id="PF00144"/>
    </source>
</evidence>
<comment type="caution">
    <text evidence="2">The sequence shown here is derived from an EMBL/GenBank/DDBJ whole genome shotgun (WGS) entry which is preliminary data.</text>
</comment>
<gene>
    <name evidence="2" type="ORF">E1163_15960</name>
</gene>
<dbReference type="GO" id="GO:0016787">
    <property type="term" value="F:hydrolase activity"/>
    <property type="evidence" value="ECO:0007669"/>
    <property type="project" value="UniProtKB-KW"/>
</dbReference>
<dbReference type="Gene3D" id="3.40.710.10">
    <property type="entry name" value="DD-peptidase/beta-lactamase superfamily"/>
    <property type="match status" value="1"/>
</dbReference>
<dbReference type="InterPro" id="IPR050491">
    <property type="entry name" value="AmpC-like"/>
</dbReference>
<dbReference type="SUPFAM" id="SSF56601">
    <property type="entry name" value="beta-lactamase/transpeptidase-like"/>
    <property type="match status" value="1"/>
</dbReference>
<dbReference type="EMBL" id="SMLW01000581">
    <property type="protein sequence ID" value="MTI26454.1"/>
    <property type="molecule type" value="Genomic_DNA"/>
</dbReference>
<dbReference type="RefSeq" id="WP_155173467.1">
    <property type="nucleotide sequence ID" value="NZ_BAAAFL010000016.1"/>
</dbReference>
<name>A0ABW9RQK0_9BACT</name>
<dbReference type="Pfam" id="PF00144">
    <property type="entry name" value="Beta-lactamase"/>
    <property type="match status" value="1"/>
</dbReference>
<dbReference type="Proteomes" id="UP000798808">
    <property type="component" value="Unassembled WGS sequence"/>
</dbReference>
<reference evidence="2 3" key="1">
    <citation type="submission" date="2019-02" db="EMBL/GenBank/DDBJ databases">
        <authorList>
            <person name="Goldberg S.R."/>
            <person name="Haltli B.A."/>
            <person name="Correa H."/>
            <person name="Russell K.G."/>
        </authorList>
    </citation>
    <scope>NUCLEOTIDE SEQUENCE [LARGE SCALE GENOMIC DNA]</scope>
    <source>
        <strain evidence="2 3">JCM 16186</strain>
    </source>
</reference>
<keyword evidence="3" id="KW-1185">Reference proteome</keyword>
<dbReference type="PANTHER" id="PTHR46825:SF9">
    <property type="entry name" value="BETA-LACTAMASE-RELATED DOMAIN-CONTAINING PROTEIN"/>
    <property type="match status" value="1"/>
</dbReference>
<evidence type="ECO:0000313" key="3">
    <source>
        <dbReference type="Proteomes" id="UP000798808"/>
    </source>
</evidence>
<accession>A0ABW9RQK0</accession>
<evidence type="ECO:0000313" key="2">
    <source>
        <dbReference type="EMBL" id="MTI26454.1"/>
    </source>
</evidence>
<organism evidence="2 3">
    <name type="scientific">Fulvivirga kasyanovii</name>
    <dbReference type="NCBI Taxonomy" id="396812"/>
    <lineage>
        <taxon>Bacteria</taxon>
        <taxon>Pseudomonadati</taxon>
        <taxon>Bacteroidota</taxon>
        <taxon>Cytophagia</taxon>
        <taxon>Cytophagales</taxon>
        <taxon>Fulvivirgaceae</taxon>
        <taxon>Fulvivirga</taxon>
    </lineage>
</organism>